<keyword evidence="6" id="KW-0659">Purine metabolism</keyword>
<dbReference type="GO" id="GO:0006144">
    <property type="term" value="P:purine nucleobase metabolic process"/>
    <property type="evidence" value="ECO:0007669"/>
    <property type="project" value="UniProtKB-KW"/>
</dbReference>
<evidence type="ECO:0000256" key="4">
    <source>
        <dbReference type="ARBA" id="ARBA00011881"/>
    </source>
</evidence>
<dbReference type="PANTHER" id="PTHR10395">
    <property type="entry name" value="URICASE AND TRANSTHYRETIN-RELATED"/>
    <property type="match status" value="1"/>
</dbReference>
<reference evidence="10" key="1">
    <citation type="submission" date="2015-11" db="EMBL/GenBank/DDBJ databases">
        <title>De novo transcriptome assembly of four potential Pierce s Disease insect vectors from Arizona vineyards.</title>
        <authorList>
            <person name="Tassone E.E."/>
        </authorList>
    </citation>
    <scope>NUCLEOTIDE SEQUENCE</scope>
</reference>
<comment type="subunit">
    <text evidence="4">Homotetramer.</text>
</comment>
<evidence type="ECO:0000259" key="9">
    <source>
        <dbReference type="SMART" id="SM00095"/>
    </source>
</evidence>
<proteinExistence type="inferred from homology"/>
<accession>A0A1B6J895</accession>
<evidence type="ECO:0000256" key="8">
    <source>
        <dbReference type="PIRSR" id="PIRSR600895-51"/>
    </source>
</evidence>
<evidence type="ECO:0000256" key="6">
    <source>
        <dbReference type="ARBA" id="ARBA00022631"/>
    </source>
</evidence>
<feature type="binding site" evidence="8">
    <location>
        <position position="159"/>
    </location>
    <ligand>
        <name>substrate</name>
    </ligand>
</feature>
<dbReference type="EC" id="3.5.2.17" evidence="5"/>
<feature type="domain" description="Transthyretin/hydroxyisourate hydrolase" evidence="9">
    <location>
        <begin position="151"/>
        <end position="263"/>
    </location>
</feature>
<dbReference type="InterPro" id="IPR000895">
    <property type="entry name" value="Transthyretin/HIU_hydrolase"/>
</dbReference>
<organism evidence="10">
    <name type="scientific">Homalodisca liturata</name>
    <dbReference type="NCBI Taxonomy" id="320908"/>
    <lineage>
        <taxon>Eukaryota</taxon>
        <taxon>Metazoa</taxon>
        <taxon>Ecdysozoa</taxon>
        <taxon>Arthropoda</taxon>
        <taxon>Hexapoda</taxon>
        <taxon>Insecta</taxon>
        <taxon>Pterygota</taxon>
        <taxon>Neoptera</taxon>
        <taxon>Paraneoptera</taxon>
        <taxon>Hemiptera</taxon>
        <taxon>Auchenorrhyncha</taxon>
        <taxon>Membracoidea</taxon>
        <taxon>Cicadellidae</taxon>
        <taxon>Cicadellinae</taxon>
        <taxon>Proconiini</taxon>
        <taxon>Homalodisca</taxon>
    </lineage>
</organism>
<dbReference type="InterPro" id="IPR023416">
    <property type="entry name" value="Transthyretin/HIU_hydrolase_d"/>
</dbReference>
<gene>
    <name evidence="10" type="ORF">g.5396</name>
</gene>
<dbReference type="CDD" id="cd05822">
    <property type="entry name" value="TLP_HIUase"/>
    <property type="match status" value="1"/>
</dbReference>
<comment type="catalytic activity">
    <reaction evidence="1">
        <text>5-hydroxyisourate + H2O = 5-hydroxy-2-oxo-4-ureido-2,5-dihydro-1H-imidazole-5-carboxylate + H(+)</text>
        <dbReference type="Rhea" id="RHEA:23736"/>
        <dbReference type="ChEBI" id="CHEBI:15377"/>
        <dbReference type="ChEBI" id="CHEBI:15378"/>
        <dbReference type="ChEBI" id="CHEBI:18072"/>
        <dbReference type="ChEBI" id="CHEBI:58639"/>
        <dbReference type="EC" id="3.5.2.17"/>
    </reaction>
</comment>
<dbReference type="EMBL" id="GECU01012290">
    <property type="protein sequence ID" value="JAS95416.1"/>
    <property type="molecule type" value="Transcribed_RNA"/>
</dbReference>
<feature type="binding site" evidence="8">
    <location>
        <position position="197"/>
    </location>
    <ligand>
        <name>substrate</name>
    </ligand>
</feature>
<comment type="similarity">
    <text evidence="3">Belongs to the transthyretin family. 5-hydroxyisourate hydrolase subfamily.</text>
</comment>
<dbReference type="GO" id="GO:0033971">
    <property type="term" value="F:hydroxyisourate hydrolase activity"/>
    <property type="evidence" value="ECO:0007669"/>
    <property type="project" value="UniProtKB-EC"/>
</dbReference>
<dbReference type="SUPFAM" id="SSF49472">
    <property type="entry name" value="Transthyretin (synonym: prealbumin)"/>
    <property type="match status" value="1"/>
</dbReference>
<protein>
    <recommendedName>
        <fullName evidence="5">hydroxyisourate hydrolase</fullName>
        <ecNumber evidence="5">3.5.2.17</ecNumber>
    </recommendedName>
</protein>
<feature type="binding site" evidence="8">
    <location>
        <position position="261"/>
    </location>
    <ligand>
        <name>substrate</name>
    </ligand>
</feature>
<evidence type="ECO:0000256" key="2">
    <source>
        <dbReference type="ARBA" id="ARBA00002704"/>
    </source>
</evidence>
<dbReference type="NCBIfam" id="TIGR02962">
    <property type="entry name" value="hdxy_isourate"/>
    <property type="match status" value="1"/>
</dbReference>
<evidence type="ECO:0000313" key="10">
    <source>
        <dbReference type="EMBL" id="JAS95416.1"/>
    </source>
</evidence>
<dbReference type="PRINTS" id="PR00189">
    <property type="entry name" value="TRNSTHYRETIN"/>
</dbReference>
<dbReference type="InterPro" id="IPR014306">
    <property type="entry name" value="Hydroxyisourate_hydrolase"/>
</dbReference>
<comment type="function">
    <text evidence="2">Catalyzes the hydrolysis of 5-hydroxyisourate (HIU) to 2-oxo-4-hydroxy-4-carboxy-5-ureidoimidazoline (OHCU).</text>
</comment>
<evidence type="ECO:0000256" key="3">
    <source>
        <dbReference type="ARBA" id="ARBA00009850"/>
    </source>
</evidence>
<evidence type="ECO:0000256" key="5">
    <source>
        <dbReference type="ARBA" id="ARBA00012609"/>
    </source>
</evidence>
<name>A0A1B6J895_9HEMI</name>
<dbReference type="Gene3D" id="2.60.40.180">
    <property type="entry name" value="Transthyretin/hydroxyisourate hydrolase domain"/>
    <property type="match status" value="1"/>
</dbReference>
<keyword evidence="7" id="KW-0378">Hydrolase</keyword>
<dbReference type="Pfam" id="PF00576">
    <property type="entry name" value="Transthyretin"/>
    <property type="match status" value="1"/>
</dbReference>
<evidence type="ECO:0000256" key="1">
    <source>
        <dbReference type="ARBA" id="ARBA00001043"/>
    </source>
</evidence>
<sequence>MPKESKFKQSYRSTWESLPDFKGWLQPVPDNPSRAFCTICDKTLYAHRLSLLQHTCTVKHTRLAQRKFIESQLDHHYFFFMMSSKSEKQKSDLIQTEVLAMDVVPGGGVDLNTFVQPDIDSSEDEAPNVYISTVSQPLPNSSDSPSIVEINNSPPISTHVLDTCRGLPVQNLQVSLYKLLDGRWTHISDCVTNPVGRCNEFISREDFKVGRYKLHYDVDRYFELRRQDSMYPFIEIVFDARSPTDHLHIPLIMSPYGYSTYRGS</sequence>
<evidence type="ECO:0000256" key="7">
    <source>
        <dbReference type="ARBA" id="ARBA00022801"/>
    </source>
</evidence>
<dbReference type="PANTHER" id="PTHR10395:SF7">
    <property type="entry name" value="5-HYDROXYISOURATE HYDROLASE"/>
    <property type="match status" value="1"/>
</dbReference>
<dbReference type="SMART" id="SM00095">
    <property type="entry name" value="TR_THY"/>
    <property type="match status" value="1"/>
</dbReference>
<dbReference type="InterPro" id="IPR036817">
    <property type="entry name" value="Transthyretin/HIU_hydrolase_sf"/>
</dbReference>
<dbReference type="AlphaFoldDB" id="A0A1B6J895"/>